<keyword evidence="2" id="KW-0812">Transmembrane</keyword>
<accession>A0A1A9WLZ3</accession>
<dbReference type="Proteomes" id="UP000091820">
    <property type="component" value="Unassembled WGS sequence"/>
</dbReference>
<protein>
    <recommendedName>
        <fullName evidence="3">Fibronectin type-III domain-containing protein</fullName>
    </recommendedName>
</protein>
<dbReference type="PROSITE" id="PS50853">
    <property type="entry name" value="FN3"/>
    <property type="match status" value="9"/>
</dbReference>
<evidence type="ECO:0000256" key="1">
    <source>
        <dbReference type="SAM" id="MobiDB-lite"/>
    </source>
</evidence>
<dbReference type="PANTHER" id="PTHR24099:SF11">
    <property type="entry name" value="FIBRONECTIN TYPE III DOMAIN-CONTAINING 3BA-RELATED"/>
    <property type="match status" value="1"/>
</dbReference>
<name>A0A1A9WLZ3_9MUSC</name>
<dbReference type="PRINTS" id="PR00014">
    <property type="entry name" value="FNTYPEIII"/>
</dbReference>
<feature type="domain" description="Fibronectin type-III" evidence="3">
    <location>
        <begin position="344"/>
        <end position="435"/>
    </location>
</feature>
<dbReference type="CDD" id="cd00063">
    <property type="entry name" value="FN3"/>
    <property type="match status" value="9"/>
</dbReference>
<evidence type="ECO:0000256" key="2">
    <source>
        <dbReference type="SAM" id="Phobius"/>
    </source>
</evidence>
<feature type="region of interest" description="Disordered" evidence="1">
    <location>
        <begin position="223"/>
        <end position="242"/>
    </location>
</feature>
<dbReference type="VEuPathDB" id="VectorBase:GBRI024405"/>
<dbReference type="FunFam" id="2.60.40.10:FF:001846">
    <property type="entry name" value="Uncharacterized protein, isoform E"/>
    <property type="match status" value="1"/>
</dbReference>
<evidence type="ECO:0000259" key="3">
    <source>
        <dbReference type="PROSITE" id="PS50853"/>
    </source>
</evidence>
<feature type="region of interest" description="Disordered" evidence="1">
    <location>
        <begin position="1107"/>
        <end position="1191"/>
    </location>
</feature>
<evidence type="ECO:0000313" key="4">
    <source>
        <dbReference type="EnsemblMetazoa" id="GBRI024405-PA"/>
    </source>
</evidence>
<evidence type="ECO:0000313" key="5">
    <source>
        <dbReference type="Proteomes" id="UP000091820"/>
    </source>
</evidence>
<keyword evidence="2" id="KW-0472">Membrane</keyword>
<dbReference type="AlphaFoldDB" id="A0A1A9WLZ3"/>
<feature type="compositionally biased region" description="Low complexity" evidence="1">
    <location>
        <begin position="60"/>
        <end position="71"/>
    </location>
</feature>
<keyword evidence="5" id="KW-1185">Reference proteome</keyword>
<proteinExistence type="predicted"/>
<feature type="compositionally biased region" description="Polar residues" evidence="1">
    <location>
        <begin position="1139"/>
        <end position="1148"/>
    </location>
</feature>
<feature type="domain" description="Fibronectin type-III" evidence="3">
    <location>
        <begin position="835"/>
        <end position="930"/>
    </location>
</feature>
<dbReference type="STRING" id="37001.A0A1A9WLZ3"/>
<reference evidence="5" key="1">
    <citation type="submission" date="2014-03" db="EMBL/GenBank/DDBJ databases">
        <authorList>
            <person name="Aksoy S."/>
            <person name="Warren W."/>
            <person name="Wilson R.K."/>
        </authorList>
    </citation>
    <scope>NUCLEOTIDE SEQUENCE [LARGE SCALE GENOMIC DNA]</scope>
    <source>
        <strain evidence="5">IAEA</strain>
    </source>
</reference>
<feature type="domain" description="Fibronectin type-III" evidence="3">
    <location>
        <begin position="639"/>
        <end position="745"/>
    </location>
</feature>
<dbReference type="InterPro" id="IPR036116">
    <property type="entry name" value="FN3_sf"/>
</dbReference>
<dbReference type="Gene3D" id="2.60.40.10">
    <property type="entry name" value="Immunoglobulins"/>
    <property type="match status" value="9"/>
</dbReference>
<feature type="domain" description="Fibronectin type-III" evidence="3">
    <location>
        <begin position="135"/>
        <end position="235"/>
    </location>
</feature>
<dbReference type="SUPFAM" id="SSF49265">
    <property type="entry name" value="Fibronectin type III"/>
    <property type="match status" value="6"/>
</dbReference>
<dbReference type="Pfam" id="PF00041">
    <property type="entry name" value="fn3"/>
    <property type="match status" value="6"/>
</dbReference>
<dbReference type="InterPro" id="IPR013783">
    <property type="entry name" value="Ig-like_fold"/>
</dbReference>
<organism evidence="4 5">
    <name type="scientific">Glossina brevipalpis</name>
    <dbReference type="NCBI Taxonomy" id="37001"/>
    <lineage>
        <taxon>Eukaryota</taxon>
        <taxon>Metazoa</taxon>
        <taxon>Ecdysozoa</taxon>
        <taxon>Arthropoda</taxon>
        <taxon>Hexapoda</taxon>
        <taxon>Insecta</taxon>
        <taxon>Pterygota</taxon>
        <taxon>Neoptera</taxon>
        <taxon>Endopterygota</taxon>
        <taxon>Diptera</taxon>
        <taxon>Brachycera</taxon>
        <taxon>Muscomorpha</taxon>
        <taxon>Hippoboscoidea</taxon>
        <taxon>Glossinidae</taxon>
        <taxon>Glossina</taxon>
    </lineage>
</organism>
<dbReference type="SMART" id="SM00060">
    <property type="entry name" value="FN3"/>
    <property type="match status" value="9"/>
</dbReference>
<feature type="domain" description="Fibronectin type-III" evidence="3">
    <location>
        <begin position="439"/>
        <end position="531"/>
    </location>
</feature>
<dbReference type="InterPro" id="IPR003961">
    <property type="entry name" value="FN3_dom"/>
</dbReference>
<dbReference type="EnsemblMetazoa" id="GBRI024405-RA">
    <property type="protein sequence ID" value="GBRI024405-PA"/>
    <property type="gene ID" value="GBRI024405"/>
</dbReference>
<feature type="compositionally biased region" description="Low complexity" evidence="1">
    <location>
        <begin position="78"/>
        <end position="97"/>
    </location>
</feature>
<reference evidence="4" key="2">
    <citation type="submission" date="2020-05" db="UniProtKB">
        <authorList>
            <consortium name="EnsemblMetazoa"/>
        </authorList>
    </citation>
    <scope>IDENTIFICATION</scope>
    <source>
        <strain evidence="4">IAEA</strain>
    </source>
</reference>
<sequence length="1269" mass="139518">METKKRKKARKLTANGTSHFYTPIPGGFPPDSAVSTPAHSPSPRRHENQMNGHNKNNIRSHQNTSHHNQNNHGRKTNQRNNSSNNNHNSNSRTGTSSLMGSSEEGEDNSSMGGGITADDDEEEDYQNAIIEQLSAIQKPEVTDITSRSAKIIWEAPPCLNETTHQLINMRELRYNVLLSDRAKECKYKSLYKGSSYDCIVQDLQPGQEYVVRLQVHYEHLQGNASEPTEFTTPACEPDQPTPPRLVMRTKNSLHLRWTNPASNGSSIQHYLLEYDEGKSGGPVAAVQSAINFVEAVKTKSKQYIMTKLQPSTVYNFRLAAVNEMGPSLYSHICSYSTADNPPSAPKPPTLQAVSSSSLRVVWERRQSDGAACVYVLQMQNRESGHGYLNMYNGPDCSYECCQLKRATVYYFRLRAENEAGASPWSNEVTYKTAAERPGRPGKPQAKGKIHGTHFRVRWEPPSDNGGMDVQRYFLEINAGGLKFERIYSGVEPETICDRLQPGTTYQLRAACEGPGGISTYSEVSHITSEPIVPAAPPHPYYDNPPGPYAAVLRLEKPEYNGGAPILEFELQLRKIKDYTGSETVCASQIIYKGKDAYCVVKDLQPGCTYEVQLRAINRIGAGAWSTWFRFTSAAAPPNSPEALRVIVKSSTHLHVSWQEPSNCGGAPIIEYRLESATAPAATLTEASTPPPPPSAAFHPCYQGLQTSTDLRNLMPFTLYYFRVNACNMAGVSKWSPMANAQTLAAVPAAPQIKDFEFTSNEATLRWIAPECNGSAITNYSIECADQTITTPDANTEYTIGDLMPETAYKFRVQAVNAIGPGSYSPYAKLTTLPSPPMPPHLECSGVGHNFIKLKWGDGRNLDFTKFYVEMYVQRAKEFQVVYSGTNCMCKVNKLQERTAYTFRICAGNDKAGVGEYSDEFIFSTSTTLPASIKAPRIAQNIGIGGSSSGLNSNGGNVPNSGSSSANSNIIPSGLLPETPSFITGFGNLMLGVPVTLEWQHSKNTFTDRVEYMLQYAIGKDVEFKKIYRGVETKFTIENLEPGGIYQFRVCPIRVTNNGEDLAGAFTTPFRYQVPQLPSLDEIDGNILNNAAAAAGMFASMNANHANGPCHGHAHHHVHHSHHANHHSHHHNPHTHHNSRPQNSTSGSTLHHRSVSASATSGTSSGVGSSNNTSNNNNSNANNSSSNTANNSNTLLIGTAAAANNHLNAVGHHHHHHAQNAGALRRFVTKLSSVYSNRKRFTDQEKAVIFMVSFLFFTFLFATLVKMFMR</sequence>
<feature type="compositionally biased region" description="Basic residues" evidence="1">
    <location>
        <begin position="1"/>
        <end position="11"/>
    </location>
</feature>
<dbReference type="PANTHER" id="PTHR24099">
    <property type="entry name" value="E3 UBIQUITIN-PROTEIN LIGASE TRIM36-RELATED"/>
    <property type="match status" value="1"/>
</dbReference>
<feature type="domain" description="Fibronectin type-III" evidence="3">
    <location>
        <begin position="535"/>
        <end position="637"/>
    </location>
</feature>
<feature type="domain" description="Fibronectin type-III" evidence="3">
    <location>
        <begin position="978"/>
        <end position="1076"/>
    </location>
</feature>
<feature type="region of interest" description="Disordered" evidence="1">
    <location>
        <begin position="1"/>
        <end position="119"/>
    </location>
</feature>
<dbReference type="InterPro" id="IPR050617">
    <property type="entry name" value="E3_ligase_FN3/SPRY"/>
</dbReference>
<feature type="compositionally biased region" description="Basic residues" evidence="1">
    <location>
        <begin position="1111"/>
        <end position="1138"/>
    </location>
</feature>
<feature type="domain" description="Fibronectin type-III" evidence="3">
    <location>
        <begin position="239"/>
        <end position="340"/>
    </location>
</feature>
<feature type="transmembrane region" description="Helical" evidence="2">
    <location>
        <begin position="1246"/>
        <end position="1268"/>
    </location>
</feature>
<feature type="domain" description="Fibronectin type-III" evidence="3">
    <location>
        <begin position="746"/>
        <end position="834"/>
    </location>
</feature>
<feature type="compositionally biased region" description="Polar residues" evidence="1">
    <location>
        <begin position="49"/>
        <end position="59"/>
    </location>
</feature>
<keyword evidence="2" id="KW-1133">Transmembrane helix</keyword>
<feature type="compositionally biased region" description="Low complexity" evidence="1">
    <location>
        <begin position="1154"/>
        <end position="1191"/>
    </location>
</feature>